<protein>
    <submittedName>
        <fullName evidence="2">Uncharacterized protein</fullName>
    </submittedName>
</protein>
<comment type="caution">
    <text evidence="2">The sequence shown here is derived from an EMBL/GenBank/DDBJ whole genome shotgun (WGS) entry which is preliminary data.</text>
</comment>
<organism evidence="2">
    <name type="scientific">marine sediment metagenome</name>
    <dbReference type="NCBI Taxonomy" id="412755"/>
    <lineage>
        <taxon>unclassified sequences</taxon>
        <taxon>metagenomes</taxon>
        <taxon>ecological metagenomes</taxon>
    </lineage>
</organism>
<gene>
    <name evidence="2" type="ORF">LCGC14_3012370</name>
</gene>
<feature type="non-terminal residue" evidence="2">
    <location>
        <position position="50"/>
    </location>
</feature>
<feature type="transmembrane region" description="Helical" evidence="1">
    <location>
        <begin position="7"/>
        <end position="26"/>
    </location>
</feature>
<proteinExistence type="predicted"/>
<dbReference type="EMBL" id="LAZR01062382">
    <property type="protein sequence ID" value="KKK61635.1"/>
    <property type="molecule type" value="Genomic_DNA"/>
</dbReference>
<keyword evidence="1" id="KW-1133">Transmembrane helix</keyword>
<evidence type="ECO:0000256" key="1">
    <source>
        <dbReference type="SAM" id="Phobius"/>
    </source>
</evidence>
<accession>A0A0F8XKL5</accession>
<dbReference type="AlphaFoldDB" id="A0A0F8XKL5"/>
<sequence>MIRKSNVLLISLVIGILMVSVMWAGGQDEGDKTSVSISAAGDYIGEGDPA</sequence>
<name>A0A0F8XKL5_9ZZZZ</name>
<keyword evidence="1" id="KW-0812">Transmembrane</keyword>
<keyword evidence="1" id="KW-0472">Membrane</keyword>
<evidence type="ECO:0000313" key="2">
    <source>
        <dbReference type="EMBL" id="KKK61635.1"/>
    </source>
</evidence>
<reference evidence="2" key="1">
    <citation type="journal article" date="2015" name="Nature">
        <title>Complex archaea that bridge the gap between prokaryotes and eukaryotes.</title>
        <authorList>
            <person name="Spang A."/>
            <person name="Saw J.H."/>
            <person name="Jorgensen S.L."/>
            <person name="Zaremba-Niedzwiedzka K."/>
            <person name="Martijn J."/>
            <person name="Lind A.E."/>
            <person name="van Eijk R."/>
            <person name="Schleper C."/>
            <person name="Guy L."/>
            <person name="Ettema T.J."/>
        </authorList>
    </citation>
    <scope>NUCLEOTIDE SEQUENCE</scope>
</reference>